<gene>
    <name evidence="2" type="ORF">KSP40_PGU021330</name>
</gene>
<evidence type="ECO:0000256" key="1">
    <source>
        <dbReference type="SAM" id="Phobius"/>
    </source>
</evidence>
<dbReference type="Proteomes" id="UP001412067">
    <property type="component" value="Unassembled WGS sequence"/>
</dbReference>
<dbReference type="PANTHER" id="PTHR31284">
    <property type="entry name" value="ACID PHOSPHATASE-LIKE PROTEIN"/>
    <property type="match status" value="1"/>
</dbReference>
<reference evidence="2 3" key="1">
    <citation type="journal article" date="2022" name="Nat. Plants">
        <title>Genomes of leafy and leafless Platanthera orchids illuminate the evolution of mycoheterotrophy.</title>
        <authorList>
            <person name="Li M.H."/>
            <person name="Liu K.W."/>
            <person name="Li Z."/>
            <person name="Lu H.C."/>
            <person name="Ye Q.L."/>
            <person name="Zhang D."/>
            <person name="Wang J.Y."/>
            <person name="Li Y.F."/>
            <person name="Zhong Z.M."/>
            <person name="Liu X."/>
            <person name="Yu X."/>
            <person name="Liu D.K."/>
            <person name="Tu X.D."/>
            <person name="Liu B."/>
            <person name="Hao Y."/>
            <person name="Liao X.Y."/>
            <person name="Jiang Y.T."/>
            <person name="Sun W.H."/>
            <person name="Chen J."/>
            <person name="Chen Y.Q."/>
            <person name="Ai Y."/>
            <person name="Zhai J.W."/>
            <person name="Wu S.S."/>
            <person name="Zhou Z."/>
            <person name="Hsiao Y.Y."/>
            <person name="Wu W.L."/>
            <person name="Chen Y.Y."/>
            <person name="Lin Y.F."/>
            <person name="Hsu J.L."/>
            <person name="Li C.Y."/>
            <person name="Wang Z.W."/>
            <person name="Zhao X."/>
            <person name="Zhong W.Y."/>
            <person name="Ma X.K."/>
            <person name="Ma L."/>
            <person name="Huang J."/>
            <person name="Chen G.Z."/>
            <person name="Huang M.Z."/>
            <person name="Huang L."/>
            <person name="Peng D.H."/>
            <person name="Luo Y.B."/>
            <person name="Zou S.Q."/>
            <person name="Chen S.P."/>
            <person name="Lan S."/>
            <person name="Tsai W.C."/>
            <person name="Van de Peer Y."/>
            <person name="Liu Z.J."/>
        </authorList>
    </citation>
    <scope>NUCLEOTIDE SEQUENCE [LARGE SCALE GENOMIC DNA]</scope>
    <source>
        <strain evidence="2">Lor288</strain>
    </source>
</reference>
<accession>A0ABR2LJD0</accession>
<name>A0ABR2LJD0_9ASPA</name>
<keyword evidence="1" id="KW-0812">Transmembrane</keyword>
<proteinExistence type="predicted"/>
<organism evidence="2 3">
    <name type="scientific">Platanthera guangdongensis</name>
    <dbReference type="NCBI Taxonomy" id="2320717"/>
    <lineage>
        <taxon>Eukaryota</taxon>
        <taxon>Viridiplantae</taxon>
        <taxon>Streptophyta</taxon>
        <taxon>Embryophyta</taxon>
        <taxon>Tracheophyta</taxon>
        <taxon>Spermatophyta</taxon>
        <taxon>Magnoliopsida</taxon>
        <taxon>Liliopsida</taxon>
        <taxon>Asparagales</taxon>
        <taxon>Orchidaceae</taxon>
        <taxon>Orchidoideae</taxon>
        <taxon>Orchideae</taxon>
        <taxon>Orchidinae</taxon>
        <taxon>Platanthera</taxon>
    </lineage>
</organism>
<keyword evidence="1" id="KW-1133">Transmembrane helix</keyword>
<comment type="caution">
    <text evidence="2">The sequence shown here is derived from an EMBL/GenBank/DDBJ whole genome shotgun (WGS) entry which is preliminary data.</text>
</comment>
<protein>
    <submittedName>
        <fullName evidence="2">Uncharacterized protein</fullName>
    </submittedName>
</protein>
<dbReference type="PANTHER" id="PTHR31284:SF22">
    <property type="entry name" value="ACID PHOSPHATASE"/>
    <property type="match status" value="1"/>
</dbReference>
<dbReference type="EMBL" id="JBBWWR010000019">
    <property type="protein sequence ID" value="KAK8942261.1"/>
    <property type="molecule type" value="Genomic_DNA"/>
</dbReference>
<keyword evidence="3" id="KW-1185">Reference proteome</keyword>
<sequence length="395" mass="42903">MERKKQSEAEIRRVSEDKYGCGRGFTEGRELAVQNKVVTDFFGGGCGRGAPAKNTADEVAARAFVFAGRGEERPEKMSLLRRCAAMKRETEVERGIRFSVSSLRHAALAVCTVASPTPRADACPATASSAVQDSSSTPTVLSGSASALTASAPPDSTAPSTVAAAFTATVTPPASSVFFFSVLLLPVVEFFCYGFTLQIVIIMPFMLGYGLHYPQTPIHYVINCTINILYHHGHHHNCWPSSPSAEMGSCYVVESGVFMSSLSATIFIVALVIIGVLMLTLLIALTVMLQSCKRSGSGVFDDAKKSNHHDHCNLFIFHAELNNLAASEIPIICKLQSFQFSKERYLQDLNTSLWFVEEYFSTLKPDKDGLDAILLDADDILSSTENLSSISSLEW</sequence>
<feature type="transmembrane region" description="Helical" evidence="1">
    <location>
        <begin position="177"/>
        <end position="207"/>
    </location>
</feature>
<feature type="transmembrane region" description="Helical" evidence="1">
    <location>
        <begin position="264"/>
        <end position="289"/>
    </location>
</feature>
<evidence type="ECO:0000313" key="2">
    <source>
        <dbReference type="EMBL" id="KAK8942261.1"/>
    </source>
</evidence>
<evidence type="ECO:0000313" key="3">
    <source>
        <dbReference type="Proteomes" id="UP001412067"/>
    </source>
</evidence>
<keyword evidence="1" id="KW-0472">Membrane</keyword>